<evidence type="ECO:0000256" key="3">
    <source>
        <dbReference type="ARBA" id="ARBA00023015"/>
    </source>
</evidence>
<dbReference type="Pfam" id="PF13873">
    <property type="entry name" value="Myb_DNA-bind_5"/>
    <property type="match status" value="1"/>
</dbReference>
<evidence type="ECO:0000256" key="1">
    <source>
        <dbReference type="ARBA" id="ARBA00011764"/>
    </source>
</evidence>
<dbReference type="Proteomes" id="UP000291343">
    <property type="component" value="Unassembled WGS sequence"/>
</dbReference>
<proteinExistence type="predicted"/>
<feature type="domain" description="Myb/SANT-like DNA-binding" evidence="8">
    <location>
        <begin position="12"/>
        <end position="84"/>
    </location>
</feature>
<evidence type="ECO:0000256" key="4">
    <source>
        <dbReference type="ARBA" id="ARBA00023163"/>
    </source>
</evidence>
<comment type="caution">
    <text evidence="9">The sequence shown here is derived from an EMBL/GenBank/DDBJ whole genome shotgun (WGS) entry which is preliminary data.</text>
</comment>
<comment type="function">
    <text evidence="5">Involved in transvection phenomena (= synapsis-dependent gene expression), where the synaptic pairing of chromosomes carrying genes with which zeste interacts influences the expression of these genes. Zeste binds to DNA and stimulates transcription from a nearby promoter.</text>
</comment>
<dbReference type="InterPro" id="IPR028002">
    <property type="entry name" value="Myb_DNA-bind_5"/>
</dbReference>
<evidence type="ECO:0000259" key="8">
    <source>
        <dbReference type="Pfam" id="PF13873"/>
    </source>
</evidence>
<dbReference type="InParanoid" id="A0A482WZI0"/>
<protein>
    <recommendedName>
        <fullName evidence="2">Regulatory protein zeste</fullName>
    </recommendedName>
</protein>
<dbReference type="OrthoDB" id="6628530at2759"/>
<dbReference type="PANTHER" id="PTHR21411:SF0">
    <property type="entry name" value="REGULATORY PROTEIN ZESTE"/>
    <property type="match status" value="1"/>
</dbReference>
<feature type="region of interest" description="Disordered" evidence="7">
    <location>
        <begin position="85"/>
        <end position="107"/>
    </location>
</feature>
<feature type="coiled-coil region" evidence="6">
    <location>
        <begin position="193"/>
        <end position="251"/>
    </location>
</feature>
<keyword evidence="3" id="KW-0805">Transcription regulation</keyword>
<comment type="subunit">
    <text evidence="1">Self-associates forming complexes of several hundred monomers.</text>
</comment>
<evidence type="ECO:0000256" key="2">
    <source>
        <dbReference type="ARBA" id="ARBA00016807"/>
    </source>
</evidence>
<keyword evidence="6" id="KW-0175">Coiled coil</keyword>
<evidence type="ECO:0000256" key="5">
    <source>
        <dbReference type="ARBA" id="ARBA00025466"/>
    </source>
</evidence>
<dbReference type="PANTHER" id="PTHR21411">
    <property type="entry name" value="APONTIC"/>
    <property type="match status" value="1"/>
</dbReference>
<dbReference type="SMR" id="A0A482WZI0"/>
<dbReference type="AlphaFoldDB" id="A0A482WZI0"/>
<evidence type="ECO:0000313" key="9">
    <source>
        <dbReference type="EMBL" id="RZF38969.1"/>
    </source>
</evidence>
<evidence type="ECO:0000313" key="10">
    <source>
        <dbReference type="Proteomes" id="UP000291343"/>
    </source>
</evidence>
<dbReference type="EMBL" id="QKKF02020956">
    <property type="protein sequence ID" value="RZF38969.1"/>
    <property type="molecule type" value="Genomic_DNA"/>
</dbReference>
<gene>
    <name evidence="9" type="ORF">LSTR_LSTR003712</name>
</gene>
<name>A0A482WZI0_LAOST</name>
<keyword evidence="10" id="KW-1185">Reference proteome</keyword>
<evidence type="ECO:0000256" key="7">
    <source>
        <dbReference type="SAM" id="MobiDB-lite"/>
    </source>
</evidence>
<accession>A0A482WZI0</accession>
<keyword evidence="4" id="KW-0804">Transcription</keyword>
<reference evidence="9 10" key="1">
    <citation type="journal article" date="2017" name="Gigascience">
        <title>Genome sequence of the small brown planthopper, Laodelphax striatellus.</title>
        <authorList>
            <person name="Zhu J."/>
            <person name="Jiang F."/>
            <person name="Wang X."/>
            <person name="Yang P."/>
            <person name="Bao Y."/>
            <person name="Zhao W."/>
            <person name="Wang W."/>
            <person name="Lu H."/>
            <person name="Wang Q."/>
            <person name="Cui N."/>
            <person name="Li J."/>
            <person name="Chen X."/>
            <person name="Luo L."/>
            <person name="Yu J."/>
            <person name="Kang L."/>
            <person name="Cui F."/>
        </authorList>
    </citation>
    <scope>NUCLEOTIDE SEQUENCE [LARGE SCALE GENOMIC DNA]</scope>
    <source>
        <strain evidence="9">Lst14</strain>
    </source>
</reference>
<evidence type="ECO:0000256" key="6">
    <source>
        <dbReference type="SAM" id="Coils"/>
    </source>
</evidence>
<sequence>MSSTKGRKQRVNFTREELKLVKQLVLERPIIVVNTAKDLKTENMRKSAWKDIETEFNARNLNIRRNVDQLKGSWKRIKKMYKAQKAIQRQSGSRGPPSPTTEEDEEDIEVHDMFEDEKPLLVHPDVIIPDIIDGSSVDYPGVVLSSSRSASPKLDPSISGSSSIAATYLETTLSVQPLEAPQKKISFAECYNKKKMEYLKLEHELKMKMLEEENYCSVSQEKLSFAEQFHNKRMEYLKLEHELKMKVLEEEKSYWALMKANAQQLFTLEEEKIRRKNLNGDVQDD</sequence>
<organism evidence="9 10">
    <name type="scientific">Laodelphax striatellus</name>
    <name type="common">Small brown planthopper</name>
    <name type="synonym">Delphax striatella</name>
    <dbReference type="NCBI Taxonomy" id="195883"/>
    <lineage>
        <taxon>Eukaryota</taxon>
        <taxon>Metazoa</taxon>
        <taxon>Ecdysozoa</taxon>
        <taxon>Arthropoda</taxon>
        <taxon>Hexapoda</taxon>
        <taxon>Insecta</taxon>
        <taxon>Pterygota</taxon>
        <taxon>Neoptera</taxon>
        <taxon>Paraneoptera</taxon>
        <taxon>Hemiptera</taxon>
        <taxon>Auchenorrhyncha</taxon>
        <taxon>Fulgoroidea</taxon>
        <taxon>Delphacidae</taxon>
        <taxon>Criomorphinae</taxon>
        <taxon>Laodelphax</taxon>
    </lineage>
</organism>